<evidence type="ECO:0000313" key="1">
    <source>
        <dbReference type="EMBL" id="SOD61123.1"/>
    </source>
</evidence>
<dbReference type="RefSeq" id="WP_097098389.1">
    <property type="nucleotide sequence ID" value="NZ_OCMY01000003.1"/>
</dbReference>
<keyword evidence="2" id="KW-1185">Reference proteome</keyword>
<accession>A0A286DR97</accession>
<organism evidence="1 2">
    <name type="scientific">Candidatus Pantoea floridensis</name>
    <dbReference type="NCBI Taxonomy" id="1938870"/>
    <lineage>
        <taxon>Bacteria</taxon>
        <taxon>Pseudomonadati</taxon>
        <taxon>Pseudomonadota</taxon>
        <taxon>Gammaproteobacteria</taxon>
        <taxon>Enterobacterales</taxon>
        <taxon>Erwiniaceae</taxon>
        <taxon>Pantoea</taxon>
    </lineage>
</organism>
<evidence type="ECO:0000313" key="2">
    <source>
        <dbReference type="Proteomes" id="UP000219271"/>
    </source>
</evidence>
<reference evidence="2" key="1">
    <citation type="submission" date="2017-09" db="EMBL/GenBank/DDBJ databases">
        <authorList>
            <person name="Varghese N."/>
            <person name="Submissions S."/>
        </authorList>
    </citation>
    <scope>NUCLEOTIDE SEQUENCE [LARGE SCALE GENOMIC DNA]</scope>
    <source>
        <strain evidence="2">JKS000234</strain>
    </source>
</reference>
<dbReference type="EMBL" id="OCMY01000003">
    <property type="protein sequence ID" value="SOD61123.1"/>
    <property type="molecule type" value="Genomic_DNA"/>
</dbReference>
<proteinExistence type="predicted"/>
<gene>
    <name evidence="1" type="ORF">SAMN06273570_4959</name>
</gene>
<name>A0A286DR97_9GAMM</name>
<dbReference type="Proteomes" id="UP000219271">
    <property type="component" value="Unassembled WGS sequence"/>
</dbReference>
<dbReference type="AlphaFoldDB" id="A0A286DR97"/>
<protein>
    <submittedName>
        <fullName evidence="1">Uncharacterized protein</fullName>
    </submittedName>
</protein>
<sequence>MEDAGAVLKCFMGAGKQIGRSFRKMTLRPTMKKPGKGYVGNRKRALKPLKVHEQSAATSLTPLPAKQRPGFLTTLVSRGLFLRPFNH</sequence>